<evidence type="ECO:0000313" key="3">
    <source>
        <dbReference type="Proteomes" id="UP000008694"/>
    </source>
</evidence>
<evidence type="ECO:0000256" key="1">
    <source>
        <dbReference type="SAM" id="Coils"/>
    </source>
</evidence>
<dbReference type="Proteomes" id="UP000008694">
    <property type="component" value="Unassembled WGS sequence"/>
</dbReference>
<reference evidence="3" key="1">
    <citation type="journal article" date="2011" name="Nat. Genet.">
        <title>The Arabidopsis lyrata genome sequence and the basis of rapid genome size change.</title>
        <authorList>
            <person name="Hu T.T."/>
            <person name="Pattyn P."/>
            <person name="Bakker E.G."/>
            <person name="Cao J."/>
            <person name="Cheng J.-F."/>
            <person name="Clark R.M."/>
            <person name="Fahlgren N."/>
            <person name="Fawcett J.A."/>
            <person name="Grimwood J."/>
            <person name="Gundlach H."/>
            <person name="Haberer G."/>
            <person name="Hollister J.D."/>
            <person name="Ossowski S."/>
            <person name="Ottilar R.P."/>
            <person name="Salamov A.A."/>
            <person name="Schneeberger K."/>
            <person name="Spannagl M."/>
            <person name="Wang X."/>
            <person name="Yang L."/>
            <person name="Nasrallah M.E."/>
            <person name="Bergelson J."/>
            <person name="Carrington J.C."/>
            <person name="Gaut B.S."/>
            <person name="Schmutz J."/>
            <person name="Mayer K.F.X."/>
            <person name="Van de Peer Y."/>
            <person name="Grigoriev I.V."/>
            <person name="Nordborg M."/>
            <person name="Weigel D."/>
            <person name="Guo Y.-L."/>
        </authorList>
    </citation>
    <scope>NUCLEOTIDE SEQUENCE [LARGE SCALE GENOMIC DNA]</scope>
    <source>
        <strain evidence="3">cv. MN47</strain>
    </source>
</reference>
<sequence length="94" mass="11058">MIVEPPKGRQRGVYRCDDVGDYDTNDHWKCNTNGSHEYKREVYYIDGLRDAQQGKNHGDLSRRLHQLEEAVEQIIQNNKNLSFKIDGVFDYLDK</sequence>
<feature type="coiled-coil region" evidence="1">
    <location>
        <begin position="57"/>
        <end position="84"/>
    </location>
</feature>
<evidence type="ECO:0000313" key="2">
    <source>
        <dbReference type="EMBL" id="EFH53547.1"/>
    </source>
</evidence>
<proteinExistence type="predicted"/>
<name>D7LMB9_ARALL</name>
<dbReference type="HOGENOM" id="CLU_2389201_0_0_1"/>
<dbReference type="AlphaFoldDB" id="D7LMB9"/>
<keyword evidence="1" id="KW-0175">Coiled coil</keyword>
<organism evidence="3">
    <name type="scientific">Arabidopsis lyrata subsp. lyrata</name>
    <name type="common">Lyre-leaved rock-cress</name>
    <dbReference type="NCBI Taxonomy" id="81972"/>
    <lineage>
        <taxon>Eukaryota</taxon>
        <taxon>Viridiplantae</taxon>
        <taxon>Streptophyta</taxon>
        <taxon>Embryophyta</taxon>
        <taxon>Tracheophyta</taxon>
        <taxon>Spermatophyta</taxon>
        <taxon>Magnoliopsida</taxon>
        <taxon>eudicotyledons</taxon>
        <taxon>Gunneridae</taxon>
        <taxon>Pentapetalae</taxon>
        <taxon>rosids</taxon>
        <taxon>malvids</taxon>
        <taxon>Brassicales</taxon>
        <taxon>Brassicaceae</taxon>
        <taxon>Camelineae</taxon>
        <taxon>Arabidopsis</taxon>
    </lineage>
</organism>
<keyword evidence="3" id="KW-1185">Reference proteome</keyword>
<protein>
    <submittedName>
        <fullName evidence="2">Predicted protein</fullName>
    </submittedName>
</protein>
<dbReference type="Gramene" id="Al_scaffold_0005_1082">
    <property type="protein sequence ID" value="Al_scaffold_0005_1082"/>
    <property type="gene ID" value="Al_scaffold_0005_1082"/>
</dbReference>
<gene>
    <name evidence="2" type="ORF">ARALYDRAFT_665047</name>
</gene>
<accession>D7LMB9</accession>
<dbReference type="EMBL" id="GL348717">
    <property type="protein sequence ID" value="EFH53547.1"/>
    <property type="molecule type" value="Genomic_DNA"/>
</dbReference>